<dbReference type="InterPro" id="IPR012347">
    <property type="entry name" value="Ferritin-like"/>
</dbReference>
<accession>A0A1H8HKL2</accession>
<dbReference type="InterPro" id="IPR009078">
    <property type="entry name" value="Ferritin-like_SF"/>
</dbReference>
<dbReference type="EMBL" id="FOCQ01000014">
    <property type="protein sequence ID" value="SEN56614.1"/>
    <property type="molecule type" value="Genomic_DNA"/>
</dbReference>
<gene>
    <name evidence="2" type="ORF">SAMN05444955_11473</name>
</gene>
<sequence length="189" mass="21317">MLISTKDLNYLTDELSWELLAMKKCHHYAGECQDPQIRQLINQTGQMHQQHYETLLSQLQSAAGATAGMNQPQAGGNQPQPPQQTAGTQPSPGLPQVKGPEMNDRDLINDVLAMEKYLANGYNTAVNEASTEPLFQTQLRLLNEVHQAQRNLYNLMHQKGWYKLDTADAIQVSKKAEQFANYRTQFPYA</sequence>
<evidence type="ECO:0000313" key="3">
    <source>
        <dbReference type="Proteomes" id="UP000199695"/>
    </source>
</evidence>
<keyword evidence="3" id="KW-1185">Reference proteome</keyword>
<protein>
    <submittedName>
        <fullName evidence="2">Coat F domain-containing protein</fullName>
    </submittedName>
</protein>
<dbReference type="Gene3D" id="1.20.1260.10">
    <property type="match status" value="1"/>
</dbReference>
<feature type="compositionally biased region" description="Low complexity" evidence="1">
    <location>
        <begin position="70"/>
        <end position="91"/>
    </location>
</feature>
<organism evidence="2 3">
    <name type="scientific">Lihuaxuella thermophila</name>
    <dbReference type="NCBI Taxonomy" id="1173111"/>
    <lineage>
        <taxon>Bacteria</taxon>
        <taxon>Bacillati</taxon>
        <taxon>Bacillota</taxon>
        <taxon>Bacilli</taxon>
        <taxon>Bacillales</taxon>
        <taxon>Thermoactinomycetaceae</taxon>
        <taxon>Lihuaxuella</taxon>
    </lineage>
</organism>
<dbReference type="InterPro" id="IPR012851">
    <property type="entry name" value="Spore_coat_CotF-like"/>
</dbReference>
<dbReference type="AlphaFoldDB" id="A0A1H8HKL2"/>
<evidence type="ECO:0000256" key="1">
    <source>
        <dbReference type="SAM" id="MobiDB-lite"/>
    </source>
</evidence>
<dbReference type="RefSeq" id="WP_342027764.1">
    <property type="nucleotide sequence ID" value="NZ_FOCQ01000014.1"/>
</dbReference>
<name>A0A1H8HKL2_9BACL</name>
<dbReference type="STRING" id="1173111.SAMN05444955_11473"/>
<feature type="region of interest" description="Disordered" evidence="1">
    <location>
        <begin position="66"/>
        <end position="101"/>
    </location>
</feature>
<dbReference type="Proteomes" id="UP000199695">
    <property type="component" value="Unassembled WGS sequence"/>
</dbReference>
<proteinExistence type="predicted"/>
<dbReference type="SUPFAM" id="SSF47240">
    <property type="entry name" value="Ferritin-like"/>
    <property type="match status" value="1"/>
</dbReference>
<dbReference type="Pfam" id="PF07875">
    <property type="entry name" value="Coat_F"/>
    <property type="match status" value="1"/>
</dbReference>
<evidence type="ECO:0000313" key="2">
    <source>
        <dbReference type="EMBL" id="SEN56614.1"/>
    </source>
</evidence>
<reference evidence="2 3" key="1">
    <citation type="submission" date="2016-10" db="EMBL/GenBank/DDBJ databases">
        <authorList>
            <person name="de Groot N.N."/>
        </authorList>
    </citation>
    <scope>NUCLEOTIDE SEQUENCE [LARGE SCALE GENOMIC DNA]</scope>
    <source>
        <strain evidence="2 3">DSM 46701</strain>
    </source>
</reference>